<name>A0A9P6EG10_9AGAR</name>
<evidence type="ECO:0000313" key="3">
    <source>
        <dbReference type="Proteomes" id="UP000807306"/>
    </source>
</evidence>
<dbReference type="EMBL" id="MU157854">
    <property type="protein sequence ID" value="KAF9528222.1"/>
    <property type="molecule type" value="Genomic_DNA"/>
</dbReference>
<sequence>MSPEKLQWRKVIKGVIAKYVSGTSGLPQGQSQMLDWGDIRENDFVILVVGRAGSGKTTFVNTVSKSELLKVDRGLSKGTRNMGTILCEKVKPRIVLVDTPPHPDEDSEMVLQDWLQSKSRKSKMKINGLIYVHQMGTTTNRFRPQETLGKLQQWGGDEIKDIPYIMVKTRWNLAVPGQDALVEEAWKEGRYKGPDPVVLQKKDDADAGWGVVKLLLENSGYNLEESDETTGVH</sequence>
<dbReference type="InterPro" id="IPR027417">
    <property type="entry name" value="P-loop_NTPase"/>
</dbReference>
<dbReference type="AlphaFoldDB" id="A0A9P6EG10"/>
<dbReference type="SUPFAM" id="SSF52540">
    <property type="entry name" value="P-loop containing nucleoside triphosphate hydrolases"/>
    <property type="match status" value="1"/>
</dbReference>
<keyword evidence="3" id="KW-1185">Reference proteome</keyword>
<organism evidence="2 3">
    <name type="scientific">Crepidotus variabilis</name>
    <dbReference type="NCBI Taxonomy" id="179855"/>
    <lineage>
        <taxon>Eukaryota</taxon>
        <taxon>Fungi</taxon>
        <taxon>Dikarya</taxon>
        <taxon>Basidiomycota</taxon>
        <taxon>Agaricomycotina</taxon>
        <taxon>Agaricomycetes</taxon>
        <taxon>Agaricomycetidae</taxon>
        <taxon>Agaricales</taxon>
        <taxon>Agaricineae</taxon>
        <taxon>Crepidotaceae</taxon>
        <taxon>Crepidotus</taxon>
    </lineage>
</organism>
<dbReference type="InterPro" id="IPR006073">
    <property type="entry name" value="GTP-bd"/>
</dbReference>
<feature type="domain" description="G" evidence="1">
    <location>
        <begin position="46"/>
        <end position="145"/>
    </location>
</feature>
<accession>A0A9P6EG10</accession>
<reference evidence="2" key="1">
    <citation type="submission" date="2020-11" db="EMBL/GenBank/DDBJ databases">
        <authorList>
            <consortium name="DOE Joint Genome Institute"/>
            <person name="Ahrendt S."/>
            <person name="Riley R."/>
            <person name="Andreopoulos W."/>
            <person name="Labutti K."/>
            <person name="Pangilinan J."/>
            <person name="Ruiz-Duenas F.J."/>
            <person name="Barrasa J.M."/>
            <person name="Sanchez-Garcia M."/>
            <person name="Camarero S."/>
            <person name="Miyauchi S."/>
            <person name="Serrano A."/>
            <person name="Linde D."/>
            <person name="Babiker R."/>
            <person name="Drula E."/>
            <person name="Ayuso-Fernandez I."/>
            <person name="Pacheco R."/>
            <person name="Padilla G."/>
            <person name="Ferreira P."/>
            <person name="Barriuso J."/>
            <person name="Kellner H."/>
            <person name="Castanera R."/>
            <person name="Alfaro M."/>
            <person name="Ramirez L."/>
            <person name="Pisabarro A.G."/>
            <person name="Kuo A."/>
            <person name="Tritt A."/>
            <person name="Lipzen A."/>
            <person name="He G."/>
            <person name="Yan M."/>
            <person name="Ng V."/>
            <person name="Cullen D."/>
            <person name="Martin F."/>
            <person name="Rosso M.-N."/>
            <person name="Henrissat B."/>
            <person name="Hibbett D."/>
            <person name="Martinez A.T."/>
            <person name="Grigoriev I.V."/>
        </authorList>
    </citation>
    <scope>NUCLEOTIDE SEQUENCE</scope>
    <source>
        <strain evidence="2">CBS 506.95</strain>
    </source>
</reference>
<dbReference type="OrthoDB" id="2612761at2759"/>
<dbReference type="GO" id="GO:0005525">
    <property type="term" value="F:GTP binding"/>
    <property type="evidence" value="ECO:0007669"/>
    <property type="project" value="InterPro"/>
</dbReference>
<evidence type="ECO:0000313" key="2">
    <source>
        <dbReference type="EMBL" id="KAF9528222.1"/>
    </source>
</evidence>
<protein>
    <recommendedName>
        <fullName evidence="1">G domain-containing protein</fullName>
    </recommendedName>
</protein>
<dbReference type="Gene3D" id="3.40.50.300">
    <property type="entry name" value="P-loop containing nucleotide triphosphate hydrolases"/>
    <property type="match status" value="1"/>
</dbReference>
<proteinExistence type="predicted"/>
<evidence type="ECO:0000259" key="1">
    <source>
        <dbReference type="Pfam" id="PF01926"/>
    </source>
</evidence>
<comment type="caution">
    <text evidence="2">The sequence shown here is derived from an EMBL/GenBank/DDBJ whole genome shotgun (WGS) entry which is preliminary data.</text>
</comment>
<dbReference type="Pfam" id="PF01926">
    <property type="entry name" value="MMR_HSR1"/>
    <property type="match status" value="1"/>
</dbReference>
<gene>
    <name evidence="2" type="ORF">CPB83DRAFT_906950</name>
</gene>
<dbReference type="Proteomes" id="UP000807306">
    <property type="component" value="Unassembled WGS sequence"/>
</dbReference>